<evidence type="ECO:0000256" key="14">
    <source>
        <dbReference type="ARBA" id="ARBA00052996"/>
    </source>
</evidence>
<comment type="catalytic activity">
    <reaction evidence="13">
        <text>5,6-dihydrouridine(20b) in tRNA + NAD(+) = uridine(20b) in tRNA + NADH + H(+)</text>
        <dbReference type="Rhea" id="RHEA:53352"/>
        <dbReference type="Rhea" id="RHEA-COMP:13537"/>
        <dbReference type="Rhea" id="RHEA-COMP:13538"/>
        <dbReference type="ChEBI" id="CHEBI:15378"/>
        <dbReference type="ChEBI" id="CHEBI:57540"/>
        <dbReference type="ChEBI" id="CHEBI:57945"/>
        <dbReference type="ChEBI" id="CHEBI:65315"/>
        <dbReference type="ChEBI" id="CHEBI:74443"/>
        <dbReference type="EC" id="1.3.1.90"/>
    </reaction>
    <physiologicalReaction direction="right-to-left" evidence="13">
        <dbReference type="Rhea" id="RHEA:53354"/>
    </physiologicalReaction>
</comment>
<evidence type="ECO:0000256" key="3">
    <source>
        <dbReference type="ARBA" id="ARBA00022643"/>
    </source>
</evidence>
<organism evidence="20 21">
    <name type="scientific">Pneumocystis jirovecii (strain RU7)</name>
    <name type="common">Human pneumocystis pneumonia agent</name>
    <dbReference type="NCBI Taxonomy" id="1408657"/>
    <lineage>
        <taxon>Eukaryota</taxon>
        <taxon>Fungi</taxon>
        <taxon>Dikarya</taxon>
        <taxon>Ascomycota</taxon>
        <taxon>Taphrinomycotina</taxon>
        <taxon>Pneumocystomycetes</taxon>
        <taxon>Pneumocystaceae</taxon>
        <taxon>Pneumocystis</taxon>
    </lineage>
</organism>
<evidence type="ECO:0000256" key="16">
    <source>
        <dbReference type="ARBA" id="ARBA00066483"/>
    </source>
</evidence>
<dbReference type="GO" id="GO:0102266">
    <property type="term" value="F:tRNA-dihydrouridine20a synthase activity"/>
    <property type="evidence" value="ECO:0007669"/>
    <property type="project" value="UniProtKB-EC"/>
</dbReference>
<dbReference type="Proteomes" id="UP000053447">
    <property type="component" value="Unassembled WGS sequence"/>
</dbReference>
<dbReference type="GO" id="GO:0106414">
    <property type="term" value="F:mRNA dihydrouridine synthase activity"/>
    <property type="evidence" value="ECO:0007669"/>
    <property type="project" value="RHEA"/>
</dbReference>
<dbReference type="EC" id="1.3.1.90" evidence="16"/>
<dbReference type="Pfam" id="PF01207">
    <property type="entry name" value="Dus"/>
    <property type="match status" value="1"/>
</dbReference>
<evidence type="ECO:0000256" key="12">
    <source>
        <dbReference type="ARBA" id="ARBA00051779"/>
    </source>
</evidence>
<keyword evidence="3" id="KW-0288">FMN</keyword>
<dbReference type="Gene3D" id="3.20.20.70">
    <property type="entry name" value="Aldolase class I"/>
    <property type="match status" value="1"/>
</dbReference>
<protein>
    <recommendedName>
        <fullName evidence="17">tRNA-dihydrouridine(20a/20b) synthase [NAD(P)+]</fullName>
        <ecNumber evidence="16">1.3.1.90</ecNumber>
    </recommendedName>
    <alternativeName>
        <fullName evidence="18">tRNA-dihydrouridine synthase 4</fullName>
    </alternativeName>
</protein>
<dbReference type="InterPro" id="IPR013785">
    <property type="entry name" value="Aldolase_TIM"/>
</dbReference>
<dbReference type="STRING" id="1408657.A0A0W4ZL88"/>
<dbReference type="GO" id="GO:0006397">
    <property type="term" value="P:mRNA processing"/>
    <property type="evidence" value="ECO:0007669"/>
    <property type="project" value="UniProtKB-KW"/>
</dbReference>
<dbReference type="FunFam" id="3.20.20.70:FF:000159">
    <property type="entry name" value="tRNA-dihydrouridine synthase 4"/>
    <property type="match status" value="1"/>
</dbReference>
<keyword evidence="2" id="KW-0285">Flavoprotein</keyword>
<evidence type="ECO:0000256" key="6">
    <source>
        <dbReference type="ARBA" id="ARBA00022857"/>
    </source>
</evidence>
<dbReference type="CDD" id="cd02801">
    <property type="entry name" value="DUS_like_FMN"/>
    <property type="match status" value="1"/>
</dbReference>
<keyword evidence="7" id="KW-0560">Oxidoreductase</keyword>
<dbReference type="PANTHER" id="PTHR11082:SF31">
    <property type="entry name" value="TRNA-DIHYDROURIDINE(20A_20B) SYNTHASE [NAD(P)+]-LIKE"/>
    <property type="match status" value="1"/>
</dbReference>
<dbReference type="InterPro" id="IPR035587">
    <property type="entry name" value="DUS-like_FMN-bd"/>
</dbReference>
<dbReference type="SUPFAM" id="SSF51395">
    <property type="entry name" value="FMN-linked oxidoreductases"/>
    <property type="match status" value="1"/>
</dbReference>
<name>A0A0W4ZL88_PNEJ7</name>
<comment type="catalytic activity">
    <reaction evidence="9">
        <text>a 5,6-dihydrouridine in mRNA + NAD(+) = a uridine in mRNA + NADH + H(+)</text>
        <dbReference type="Rhea" id="RHEA:69851"/>
        <dbReference type="Rhea" id="RHEA-COMP:14658"/>
        <dbReference type="Rhea" id="RHEA-COMP:17789"/>
        <dbReference type="ChEBI" id="CHEBI:15378"/>
        <dbReference type="ChEBI" id="CHEBI:57540"/>
        <dbReference type="ChEBI" id="CHEBI:57945"/>
        <dbReference type="ChEBI" id="CHEBI:65315"/>
        <dbReference type="ChEBI" id="CHEBI:74443"/>
    </reaction>
    <physiologicalReaction direction="right-to-left" evidence="9">
        <dbReference type="Rhea" id="RHEA:69853"/>
    </physiologicalReaction>
</comment>
<comment type="catalytic activity">
    <reaction evidence="10">
        <text>a 5,6-dihydrouridine in mRNA + NADP(+) = a uridine in mRNA + NADPH + H(+)</text>
        <dbReference type="Rhea" id="RHEA:69855"/>
        <dbReference type="Rhea" id="RHEA-COMP:14658"/>
        <dbReference type="Rhea" id="RHEA-COMP:17789"/>
        <dbReference type="ChEBI" id="CHEBI:15378"/>
        <dbReference type="ChEBI" id="CHEBI:57783"/>
        <dbReference type="ChEBI" id="CHEBI:58349"/>
        <dbReference type="ChEBI" id="CHEBI:65315"/>
        <dbReference type="ChEBI" id="CHEBI:74443"/>
    </reaction>
    <physiologicalReaction direction="right-to-left" evidence="10">
        <dbReference type="Rhea" id="RHEA:69857"/>
    </physiologicalReaction>
</comment>
<evidence type="ECO:0000259" key="19">
    <source>
        <dbReference type="Pfam" id="PF01207"/>
    </source>
</evidence>
<sequence length="340" mass="38607">MDSEINSFSLRNIEDHPLKLFSMAKYERRPLYISGPMVRYSKLPFRSLVRNYSVDLAYTPMMVAKEFVFHSNARYCDFSTNLNDRPLVSQFASNDPVVLGRAVEMISNYVDGISLNCGCPQSWACQGGLGAHLMHDPQNVCEMIKAVKERCGKRMCTEVKIRIHSDLRKTVDWAQKVQAAGVDYMVVHGRRRNQKSSEPVNLDAIKLIKESLTIPVVANGDVFTLSDANCIAKYTNVNGIMSSRGILFNPALFSGFDSCPWSAIERFIEYSLSYGLNFHLFQQHILKMMGKILNKKDSVDLSKQIGIVGILDWIDERFVLRRPGEPGFGNVHIYEKKYII</sequence>
<accession>A0A0W4ZL88</accession>
<evidence type="ECO:0000313" key="21">
    <source>
        <dbReference type="Proteomes" id="UP000053447"/>
    </source>
</evidence>
<evidence type="ECO:0000256" key="11">
    <source>
        <dbReference type="ARBA" id="ARBA00050434"/>
    </source>
</evidence>
<proteinExistence type="inferred from homology"/>
<feature type="domain" description="DUS-like FMN-binding" evidence="19">
    <location>
        <begin position="36"/>
        <end position="297"/>
    </location>
</feature>
<evidence type="ECO:0000256" key="18">
    <source>
        <dbReference type="ARBA" id="ARBA00078338"/>
    </source>
</evidence>
<evidence type="ECO:0000256" key="8">
    <source>
        <dbReference type="ARBA" id="ARBA00023027"/>
    </source>
</evidence>
<evidence type="ECO:0000256" key="1">
    <source>
        <dbReference type="ARBA" id="ARBA00001917"/>
    </source>
</evidence>
<evidence type="ECO:0000256" key="2">
    <source>
        <dbReference type="ARBA" id="ARBA00022630"/>
    </source>
</evidence>
<evidence type="ECO:0000256" key="7">
    <source>
        <dbReference type="ARBA" id="ARBA00023002"/>
    </source>
</evidence>
<dbReference type="GeneID" id="28940936"/>
<evidence type="ECO:0000256" key="9">
    <source>
        <dbReference type="ARBA" id="ARBA00048342"/>
    </source>
</evidence>
<gene>
    <name evidence="20" type="ORF">T551_02418</name>
</gene>
<evidence type="ECO:0000256" key="15">
    <source>
        <dbReference type="ARBA" id="ARBA00060741"/>
    </source>
</evidence>
<evidence type="ECO:0000256" key="10">
    <source>
        <dbReference type="ARBA" id="ARBA00049447"/>
    </source>
</evidence>
<evidence type="ECO:0000256" key="13">
    <source>
        <dbReference type="ARBA" id="ARBA00051932"/>
    </source>
</evidence>
<dbReference type="eggNOG" id="KOG2335">
    <property type="taxonomic scope" value="Eukaryota"/>
</dbReference>
<keyword evidence="4" id="KW-0507">mRNA processing</keyword>
<comment type="catalytic activity">
    <reaction evidence="12">
        <text>5,6-dihydrouridine(20a) in tRNA + NAD(+) = uridine(20a) in tRNA + NADH + H(+)</text>
        <dbReference type="Rhea" id="RHEA:53348"/>
        <dbReference type="Rhea" id="RHEA-COMP:13535"/>
        <dbReference type="Rhea" id="RHEA-COMP:13536"/>
        <dbReference type="ChEBI" id="CHEBI:15378"/>
        <dbReference type="ChEBI" id="CHEBI:57540"/>
        <dbReference type="ChEBI" id="CHEBI:57945"/>
        <dbReference type="ChEBI" id="CHEBI:65315"/>
        <dbReference type="ChEBI" id="CHEBI:74443"/>
        <dbReference type="EC" id="1.3.1.90"/>
    </reaction>
    <physiologicalReaction direction="right-to-left" evidence="12">
        <dbReference type="Rhea" id="RHEA:53350"/>
    </physiologicalReaction>
</comment>
<dbReference type="OrthoDB" id="9977870at2759"/>
<keyword evidence="8" id="KW-0520">NAD</keyword>
<comment type="similarity">
    <text evidence="15">Belongs to the Dus family. Dus4 subfamily.</text>
</comment>
<reference evidence="21" key="1">
    <citation type="journal article" date="2016" name="Nat. Commun.">
        <title>Genome analysis of three Pneumocystis species reveals adaptation mechanisms to life exclusively in mammalian hosts.</title>
        <authorList>
            <person name="Ma L."/>
            <person name="Chen Z."/>
            <person name="Huang D.W."/>
            <person name="Kutty G."/>
            <person name="Ishihara M."/>
            <person name="Wang H."/>
            <person name="Abouelleil A."/>
            <person name="Bishop L."/>
            <person name="Davey E."/>
            <person name="Deng R."/>
            <person name="Deng X."/>
            <person name="Fan L."/>
            <person name="Fantoni G."/>
            <person name="Fitzgerald M."/>
            <person name="Gogineni E."/>
            <person name="Goldberg J.M."/>
            <person name="Handley G."/>
            <person name="Hu X."/>
            <person name="Huber C."/>
            <person name="Jiao X."/>
            <person name="Jones K."/>
            <person name="Levin J.Z."/>
            <person name="Liu Y."/>
            <person name="Macdonald P."/>
            <person name="Melnikov A."/>
            <person name="Raley C."/>
            <person name="Sassi M."/>
            <person name="Sherman B.T."/>
            <person name="Song X."/>
            <person name="Sykes S."/>
            <person name="Tran B."/>
            <person name="Walsh L."/>
            <person name="Xia Y."/>
            <person name="Yang J."/>
            <person name="Young S."/>
            <person name="Zeng Q."/>
            <person name="Zheng X."/>
            <person name="Stephens R."/>
            <person name="Nusbaum C."/>
            <person name="Birren B.W."/>
            <person name="Azadi P."/>
            <person name="Lempicki R.A."/>
            <person name="Cuomo C.A."/>
            <person name="Kovacs J.A."/>
        </authorList>
    </citation>
    <scope>NUCLEOTIDE SEQUENCE [LARGE SCALE GENOMIC DNA]</scope>
    <source>
        <strain evidence="21">RU7</strain>
    </source>
</reference>
<keyword evidence="21" id="KW-1185">Reference proteome</keyword>
<keyword evidence="5" id="KW-0819">tRNA processing</keyword>
<dbReference type="PANTHER" id="PTHR11082">
    <property type="entry name" value="TRNA-DIHYDROURIDINE SYNTHASE"/>
    <property type="match status" value="1"/>
</dbReference>
<dbReference type="EMBL" id="LFWA01000010">
    <property type="protein sequence ID" value="KTW29144.1"/>
    <property type="molecule type" value="Genomic_DNA"/>
</dbReference>
<evidence type="ECO:0000313" key="20">
    <source>
        <dbReference type="EMBL" id="KTW29144.1"/>
    </source>
</evidence>
<dbReference type="GO" id="GO:0102267">
    <property type="term" value="F:tRNA-dihydrouridine20b synthase activity"/>
    <property type="evidence" value="ECO:0007669"/>
    <property type="project" value="EnsemblFungi"/>
</dbReference>
<comment type="caution">
    <text evidence="20">The sequence shown here is derived from an EMBL/GenBank/DDBJ whole genome shotgun (WGS) entry which is preliminary data.</text>
</comment>
<dbReference type="VEuPathDB" id="FungiDB:T551_02418"/>
<dbReference type="RefSeq" id="XP_018229253.1">
    <property type="nucleotide sequence ID" value="XM_018374681.1"/>
</dbReference>
<comment type="catalytic activity">
    <reaction evidence="11">
        <text>5,6-dihydrouridine(20b) in tRNA + NADP(+) = uridine(20b) in tRNA + NADPH + H(+)</text>
        <dbReference type="Rhea" id="RHEA:53356"/>
        <dbReference type="Rhea" id="RHEA-COMP:13537"/>
        <dbReference type="Rhea" id="RHEA-COMP:13538"/>
        <dbReference type="ChEBI" id="CHEBI:15378"/>
        <dbReference type="ChEBI" id="CHEBI:57783"/>
        <dbReference type="ChEBI" id="CHEBI:58349"/>
        <dbReference type="ChEBI" id="CHEBI:65315"/>
        <dbReference type="ChEBI" id="CHEBI:74443"/>
        <dbReference type="EC" id="1.3.1.90"/>
    </reaction>
    <physiologicalReaction direction="right-to-left" evidence="11">
        <dbReference type="Rhea" id="RHEA:53358"/>
    </physiologicalReaction>
</comment>
<evidence type="ECO:0000256" key="5">
    <source>
        <dbReference type="ARBA" id="ARBA00022694"/>
    </source>
</evidence>
<keyword evidence="6" id="KW-0521">NADP</keyword>
<dbReference type="AlphaFoldDB" id="A0A0W4ZL88"/>
<evidence type="ECO:0000256" key="17">
    <source>
        <dbReference type="ARBA" id="ARBA00071722"/>
    </source>
</evidence>
<evidence type="ECO:0000256" key="4">
    <source>
        <dbReference type="ARBA" id="ARBA00022664"/>
    </source>
</evidence>
<comment type="cofactor">
    <cofactor evidence="1">
        <name>FMN</name>
        <dbReference type="ChEBI" id="CHEBI:58210"/>
    </cofactor>
</comment>
<comment type="catalytic activity">
    <reaction evidence="14">
        <text>5,6-dihydrouridine(20a) in tRNA + NADP(+) = uridine(20a) in tRNA + NADPH + H(+)</text>
        <dbReference type="Rhea" id="RHEA:53344"/>
        <dbReference type="Rhea" id="RHEA-COMP:13535"/>
        <dbReference type="Rhea" id="RHEA-COMP:13536"/>
        <dbReference type="ChEBI" id="CHEBI:15378"/>
        <dbReference type="ChEBI" id="CHEBI:57783"/>
        <dbReference type="ChEBI" id="CHEBI:58349"/>
        <dbReference type="ChEBI" id="CHEBI:65315"/>
        <dbReference type="ChEBI" id="CHEBI:74443"/>
        <dbReference type="EC" id="1.3.1.90"/>
    </reaction>
    <physiologicalReaction direction="right-to-left" evidence="14">
        <dbReference type="Rhea" id="RHEA:53346"/>
    </physiologicalReaction>
</comment>